<feature type="compositionally biased region" description="Polar residues" evidence="1">
    <location>
        <begin position="1067"/>
        <end position="1089"/>
    </location>
</feature>
<evidence type="ECO:0000256" key="1">
    <source>
        <dbReference type="SAM" id="MobiDB-lite"/>
    </source>
</evidence>
<dbReference type="AlphaFoldDB" id="R0JUX1"/>
<dbReference type="GeneID" id="19401290"/>
<evidence type="ECO:0008006" key="4">
    <source>
        <dbReference type="Google" id="ProtNLM"/>
    </source>
</evidence>
<feature type="compositionally biased region" description="Basic and acidic residues" evidence="1">
    <location>
        <begin position="793"/>
        <end position="804"/>
    </location>
</feature>
<proteinExistence type="predicted"/>
<dbReference type="EMBL" id="KB908866">
    <property type="protein sequence ID" value="EOA81304.1"/>
    <property type="molecule type" value="Genomic_DNA"/>
</dbReference>
<feature type="region of interest" description="Disordered" evidence="1">
    <location>
        <begin position="296"/>
        <end position="361"/>
    </location>
</feature>
<feature type="compositionally biased region" description="Polar residues" evidence="1">
    <location>
        <begin position="612"/>
        <end position="629"/>
    </location>
</feature>
<feature type="region of interest" description="Disordered" evidence="1">
    <location>
        <begin position="1045"/>
        <end position="1107"/>
    </location>
</feature>
<feature type="compositionally biased region" description="Basic residues" evidence="1">
    <location>
        <begin position="766"/>
        <end position="775"/>
    </location>
</feature>
<feature type="compositionally biased region" description="Basic and acidic residues" evidence="1">
    <location>
        <begin position="668"/>
        <end position="684"/>
    </location>
</feature>
<dbReference type="OrthoDB" id="3538943at2759"/>
<organism evidence="2 3">
    <name type="scientific">Exserohilum turcicum (strain 28A)</name>
    <name type="common">Northern leaf blight fungus</name>
    <name type="synonym">Setosphaeria turcica</name>
    <dbReference type="NCBI Taxonomy" id="671987"/>
    <lineage>
        <taxon>Eukaryota</taxon>
        <taxon>Fungi</taxon>
        <taxon>Dikarya</taxon>
        <taxon>Ascomycota</taxon>
        <taxon>Pezizomycotina</taxon>
        <taxon>Dothideomycetes</taxon>
        <taxon>Pleosporomycetidae</taxon>
        <taxon>Pleosporales</taxon>
        <taxon>Pleosporineae</taxon>
        <taxon>Pleosporaceae</taxon>
        <taxon>Exserohilum</taxon>
    </lineage>
</organism>
<keyword evidence="3" id="KW-1185">Reference proteome</keyword>
<feature type="compositionally biased region" description="Polar residues" evidence="1">
    <location>
        <begin position="493"/>
        <end position="507"/>
    </location>
</feature>
<evidence type="ECO:0000313" key="2">
    <source>
        <dbReference type="EMBL" id="EOA81304.1"/>
    </source>
</evidence>
<feature type="compositionally biased region" description="Polar residues" evidence="1">
    <location>
        <begin position="725"/>
        <end position="743"/>
    </location>
</feature>
<name>R0JUX1_EXST2</name>
<feature type="compositionally biased region" description="Polar residues" evidence="1">
    <location>
        <begin position="514"/>
        <end position="524"/>
    </location>
</feature>
<feature type="compositionally biased region" description="Low complexity" evidence="1">
    <location>
        <begin position="637"/>
        <end position="647"/>
    </location>
</feature>
<dbReference type="RefSeq" id="XP_008030812.1">
    <property type="nucleotide sequence ID" value="XM_008032621.1"/>
</dbReference>
<feature type="region of interest" description="Disordered" evidence="1">
    <location>
        <begin position="440"/>
        <end position="899"/>
    </location>
</feature>
<feature type="compositionally biased region" description="Polar residues" evidence="1">
    <location>
        <begin position="586"/>
        <end position="598"/>
    </location>
</feature>
<accession>R0JUX1</accession>
<dbReference type="Proteomes" id="UP000016935">
    <property type="component" value="Unassembled WGS sequence"/>
</dbReference>
<dbReference type="eggNOG" id="ENOG502STJP">
    <property type="taxonomic scope" value="Eukaryota"/>
</dbReference>
<feature type="region of interest" description="Disordered" evidence="1">
    <location>
        <begin position="169"/>
        <end position="214"/>
    </location>
</feature>
<feature type="compositionally biased region" description="Polar residues" evidence="1">
    <location>
        <begin position="887"/>
        <end position="899"/>
    </location>
</feature>
<gene>
    <name evidence="2" type="ORF">SETTUDRAFT_174068</name>
</gene>
<sequence length="1167" mass="128351">MAVQLDAWLEDTFATQLLLGHHWLKERHAKKAAGVKAERERAWDGLYHDNGSCLDVTNYIHPERNSALQLLQACATHHHVVAHLTPDCIRAFTARYPAVSCLDPGIVIAVRRYTIRYTSYGPPRHRLRFLLHRIDWVGTGRHHASSTQFASIAHSTAISPLLQQLHETRAREDRRCLSGGEAQDDDDAMPGTMDESHDASDSDTSTASQMPYTQPAFGTQIPHLARARSDLDEPQLLGVTPLEPVLAGNTQRVEIRPVQNSAMYEKLTTLLGPRQKPKPTTPSASSALGFVQSAFARPKSAHSAAEPAEQATESPSRSGTHHENARGALASPKPSGHPSKEVPSPLVRDGDAALGAGDSEANVVPADDTAVAPECSWMKGFIFNSEALKVPRLQEECLNKESSWLKPQPGCPPFQDGNMPQLILQTLHRMADELATEDHAISEDGSDVDPSPDSLPEGINLSAESVPQTTQDDDASSGVLSWDASPEPPQRPTNPGQGLPPNSSAETQALGAGQSKTKSSSLGKQLQHPDVIDISDDEPIEIKSSPPAVQAPMDSDVEMEMEESIPQALGEDLAESASPSMKKPAISSSGQTQPQSVVQVEETPDGKGKTANYIQDATLSKSNPEQAQNSSGESKHTSSTSIIYSTYDVPDAPSSAEPAQRQIQTNVKLEERSPRKQREERPARDAAGSVEHMPENSQVLDEPCNVENTADEVSEALSIEATIPSAATPQRVVSQPKETNPETPSAMPHTVSGSVKRKLEISPAKSNRRHSKRREIKIVGFGDVSPVTIDPVAKLRGEREESLRRFRGQRNSSISSENLHEPTRTSTAARGPDAMDIDSTDTPRDRIASVARSPRHQSLYDEPSPGPAQSAQPRQSQPAQRQVQSRDVQSPKANNATENVQTVFQSFKAAYPEYKGDTNHFHNQCKQMYLLDLEDKMVPKWQWDDFIIRNRTDYRDHALECLDRGENAEPYYRFYKDSIRDTLYRKGIIQGPETLETALGEVGMAIEDLTLTEPPRTQLPSRKSLPSSFNQVRKPYYDNIAASHTRPRQSLPSSSHSHNHNRHQQLPSSVSRYAPLRQQQQQPFTSSRDPSPAPQPPARESTGDPFRDFYFGLQRSTSWTGSTKIDPTLSWPTNLHVRPNIEDVPRKKVDVLLWGDVLGEPSSPGMK</sequence>
<evidence type="ECO:0000313" key="3">
    <source>
        <dbReference type="Proteomes" id="UP000016935"/>
    </source>
</evidence>
<dbReference type="HOGENOM" id="CLU_281198_0_0_1"/>
<feature type="compositionally biased region" description="Low complexity" evidence="1">
    <location>
        <begin position="867"/>
        <end position="886"/>
    </location>
</feature>
<reference evidence="2 3" key="2">
    <citation type="journal article" date="2013" name="PLoS Genet.">
        <title>Comparative genome structure, secondary metabolite, and effector coding capacity across Cochliobolus pathogens.</title>
        <authorList>
            <person name="Condon B.J."/>
            <person name="Leng Y."/>
            <person name="Wu D."/>
            <person name="Bushley K.E."/>
            <person name="Ohm R.A."/>
            <person name="Otillar R."/>
            <person name="Martin J."/>
            <person name="Schackwitz W."/>
            <person name="Grimwood J."/>
            <person name="MohdZainudin N."/>
            <person name="Xue C."/>
            <person name="Wang R."/>
            <person name="Manning V.A."/>
            <person name="Dhillon B."/>
            <person name="Tu Z.J."/>
            <person name="Steffenson B.J."/>
            <person name="Salamov A."/>
            <person name="Sun H."/>
            <person name="Lowry S."/>
            <person name="LaButti K."/>
            <person name="Han J."/>
            <person name="Copeland A."/>
            <person name="Lindquist E."/>
            <person name="Barry K."/>
            <person name="Schmutz J."/>
            <person name="Baker S.E."/>
            <person name="Ciuffetti L.M."/>
            <person name="Grigoriev I.V."/>
            <person name="Zhong S."/>
            <person name="Turgeon B.G."/>
        </authorList>
    </citation>
    <scope>NUCLEOTIDE SEQUENCE [LARGE SCALE GENOMIC DNA]</scope>
    <source>
        <strain evidence="3">28A</strain>
    </source>
</reference>
<dbReference type="STRING" id="671987.R0JUX1"/>
<feature type="compositionally biased region" description="Polar residues" evidence="1">
    <location>
        <begin position="1018"/>
        <end position="1030"/>
    </location>
</feature>
<reference evidence="2 3" key="1">
    <citation type="journal article" date="2012" name="PLoS Pathog.">
        <title>Diverse lifestyles and strategies of plant pathogenesis encoded in the genomes of eighteen Dothideomycetes fungi.</title>
        <authorList>
            <person name="Ohm R.A."/>
            <person name="Feau N."/>
            <person name="Henrissat B."/>
            <person name="Schoch C.L."/>
            <person name="Horwitz B.A."/>
            <person name="Barry K.W."/>
            <person name="Condon B.J."/>
            <person name="Copeland A.C."/>
            <person name="Dhillon B."/>
            <person name="Glaser F."/>
            <person name="Hesse C.N."/>
            <person name="Kosti I."/>
            <person name="LaButti K."/>
            <person name="Lindquist E.A."/>
            <person name="Lucas S."/>
            <person name="Salamov A.A."/>
            <person name="Bradshaw R.E."/>
            <person name="Ciuffetti L."/>
            <person name="Hamelin R.C."/>
            <person name="Kema G.H.J."/>
            <person name="Lawrence C."/>
            <person name="Scott J.A."/>
            <person name="Spatafora J.W."/>
            <person name="Turgeon B.G."/>
            <person name="de Wit P.J.G.M."/>
            <person name="Zhong S."/>
            <person name="Goodwin S.B."/>
            <person name="Grigoriev I.V."/>
        </authorList>
    </citation>
    <scope>NUCLEOTIDE SEQUENCE [LARGE SCALE GENOMIC DNA]</scope>
    <source>
        <strain evidence="3">28A</strain>
    </source>
</reference>
<feature type="region of interest" description="Disordered" evidence="1">
    <location>
        <begin position="1011"/>
        <end position="1030"/>
    </location>
</feature>
<protein>
    <recommendedName>
        <fullName evidence="4">Telomere replication protein EST3</fullName>
    </recommendedName>
</protein>